<evidence type="ECO:0000256" key="5">
    <source>
        <dbReference type="ARBA" id="ARBA00022500"/>
    </source>
</evidence>
<evidence type="ECO:0000256" key="4">
    <source>
        <dbReference type="ARBA" id="ARBA00022490"/>
    </source>
</evidence>
<dbReference type="EMBL" id="MUZR01000003">
    <property type="protein sequence ID" value="OOC11359.1"/>
    <property type="molecule type" value="Genomic_DNA"/>
</dbReference>
<accession>A0A1V3A239</accession>
<protein>
    <recommendedName>
        <fullName evidence="3 10">Protein phosphatase CheZ</fullName>
        <ecNumber evidence="10">3.1.3.-</ecNumber>
    </recommendedName>
    <alternativeName>
        <fullName evidence="9 10">Chemotaxis protein CheZ</fullName>
    </alternativeName>
</protein>
<dbReference type="GO" id="GO:0004721">
    <property type="term" value="F:phosphoprotein phosphatase activity"/>
    <property type="evidence" value="ECO:0007669"/>
    <property type="project" value="UniProtKB-KW"/>
</dbReference>
<comment type="subunit">
    <text evidence="10">Homodimer.</text>
</comment>
<proteinExistence type="inferred from homology"/>
<comment type="subcellular location">
    <subcellularLocation>
        <location evidence="1 10">Cytoplasm</location>
    </subcellularLocation>
</comment>
<dbReference type="PANTHER" id="PTHR43693:SF1">
    <property type="entry name" value="PROTEIN PHOSPHATASE CHEZ"/>
    <property type="match status" value="1"/>
</dbReference>
<dbReference type="RefSeq" id="WP_077243505.1">
    <property type="nucleotide sequence ID" value="NZ_MUZR01000003.1"/>
</dbReference>
<comment type="caution">
    <text evidence="13">The sequence shown here is derived from an EMBL/GenBank/DDBJ whole genome shotgun (WGS) entry which is preliminary data.</text>
</comment>
<dbReference type="STRING" id="252474.B1A74_00895"/>
<name>A0A1V3A239_9GAMM</name>
<dbReference type="GO" id="GO:0005737">
    <property type="term" value="C:cytoplasm"/>
    <property type="evidence" value="ECO:0007669"/>
    <property type="project" value="UniProtKB-SubCell"/>
</dbReference>
<evidence type="ECO:0000256" key="7">
    <source>
        <dbReference type="ARBA" id="ARBA00022801"/>
    </source>
</evidence>
<dbReference type="Gene3D" id="1.10.287.500">
    <property type="entry name" value="Helix hairpin bin"/>
    <property type="match status" value="1"/>
</dbReference>
<evidence type="ECO:0000313" key="14">
    <source>
        <dbReference type="Proteomes" id="UP000189177"/>
    </source>
</evidence>
<gene>
    <name evidence="13" type="ORF">B1A74_00895</name>
</gene>
<dbReference type="PIRSF" id="PIRSF002884">
    <property type="entry name" value="CheZ"/>
    <property type="match status" value="1"/>
</dbReference>
<dbReference type="PANTHER" id="PTHR43693">
    <property type="entry name" value="PROTEIN PHOSPHATASE CHEZ"/>
    <property type="match status" value="1"/>
</dbReference>
<dbReference type="GO" id="GO:0097588">
    <property type="term" value="P:archaeal or bacterial-type flagellum-dependent cell motility"/>
    <property type="evidence" value="ECO:0007669"/>
    <property type="project" value="UniProtKB-KW"/>
</dbReference>
<evidence type="ECO:0000256" key="8">
    <source>
        <dbReference type="ARBA" id="ARBA00022912"/>
    </source>
</evidence>
<organism evidence="13 14">
    <name type="scientific">Thioalkalivibrio halophilus</name>
    <dbReference type="NCBI Taxonomy" id="252474"/>
    <lineage>
        <taxon>Bacteria</taxon>
        <taxon>Pseudomonadati</taxon>
        <taxon>Pseudomonadota</taxon>
        <taxon>Gammaproteobacteria</taxon>
        <taxon>Chromatiales</taxon>
        <taxon>Ectothiorhodospiraceae</taxon>
        <taxon>Thioalkalivibrio</taxon>
    </lineage>
</organism>
<evidence type="ECO:0000256" key="10">
    <source>
        <dbReference type="PIRNR" id="PIRNR002884"/>
    </source>
</evidence>
<dbReference type="GO" id="GO:0050920">
    <property type="term" value="P:regulation of chemotaxis"/>
    <property type="evidence" value="ECO:0007669"/>
    <property type="project" value="InterPro"/>
</dbReference>
<dbReference type="GO" id="GO:0006935">
    <property type="term" value="P:chemotaxis"/>
    <property type="evidence" value="ECO:0007669"/>
    <property type="project" value="UniProtKB-KW"/>
</dbReference>
<evidence type="ECO:0000256" key="6">
    <source>
        <dbReference type="ARBA" id="ARBA00022779"/>
    </source>
</evidence>
<evidence type="ECO:0000256" key="11">
    <source>
        <dbReference type="PIRSR" id="PIRSR002884-1"/>
    </source>
</evidence>
<evidence type="ECO:0000256" key="1">
    <source>
        <dbReference type="ARBA" id="ARBA00004496"/>
    </source>
</evidence>
<dbReference type="OrthoDB" id="9773007at2"/>
<comment type="similarity">
    <text evidence="2 10">Belongs to the CheZ family.</text>
</comment>
<feature type="site" description="Enhances dephosphorylation of CheY-P" evidence="11">
    <location>
        <position position="177"/>
    </location>
</feature>
<dbReference type="SUPFAM" id="SSF75708">
    <property type="entry name" value="Chemotaxis phosphatase CheZ"/>
    <property type="match status" value="1"/>
</dbReference>
<keyword evidence="8 10" id="KW-0904">Protein phosphatase</keyword>
<dbReference type="InterPro" id="IPR007439">
    <property type="entry name" value="Chemotax_Pase_CheZ"/>
</dbReference>
<dbReference type="InterPro" id="IPR050992">
    <property type="entry name" value="CheZ_family_phosphatases"/>
</dbReference>
<comment type="function">
    <text evidence="10">Plays an important role in bacterial chemotaxis signal transduction pathway by accelerating the dephosphorylation of phosphorylated CheY (CheY-P).</text>
</comment>
<evidence type="ECO:0000256" key="12">
    <source>
        <dbReference type="SAM" id="MobiDB-lite"/>
    </source>
</evidence>
<dbReference type="AlphaFoldDB" id="A0A1V3A239"/>
<evidence type="ECO:0000256" key="2">
    <source>
        <dbReference type="ARBA" id="ARBA00005908"/>
    </source>
</evidence>
<keyword evidence="6 10" id="KW-0283">Flagellar rotation</keyword>
<feature type="region of interest" description="Disordered" evidence="12">
    <location>
        <begin position="205"/>
        <end position="261"/>
    </location>
</feature>
<keyword evidence="4 10" id="KW-0963">Cytoplasm</keyword>
<dbReference type="Pfam" id="PF04344">
    <property type="entry name" value="CheZ"/>
    <property type="match status" value="1"/>
</dbReference>
<keyword evidence="14" id="KW-1185">Reference proteome</keyword>
<feature type="compositionally biased region" description="Basic and acidic residues" evidence="12">
    <location>
        <begin position="221"/>
        <end position="230"/>
    </location>
</feature>
<reference evidence="13 14" key="1">
    <citation type="submission" date="2017-02" db="EMBL/GenBank/DDBJ databases">
        <title>Genomic diversity within the haloalkaliphilic genus Thioalkalivibrio.</title>
        <authorList>
            <person name="Ahn A.-C."/>
            <person name="Meier-Kolthoff J."/>
            <person name="Overmars L."/>
            <person name="Richter M."/>
            <person name="Woyke T."/>
            <person name="Sorokin D.Y."/>
            <person name="Muyzer G."/>
        </authorList>
    </citation>
    <scope>NUCLEOTIDE SEQUENCE [LARGE SCALE GENOMIC DNA]</scope>
    <source>
        <strain evidence="13 14">HL17</strain>
    </source>
</reference>
<dbReference type="Proteomes" id="UP000189177">
    <property type="component" value="Unassembled WGS sequence"/>
</dbReference>
<keyword evidence="5 10" id="KW-0145">Chemotaxis</keyword>
<evidence type="ECO:0000256" key="9">
    <source>
        <dbReference type="ARBA" id="ARBA00029599"/>
    </source>
</evidence>
<dbReference type="EC" id="3.1.3.-" evidence="10"/>
<sequence length="261" mass="29656">MTEQENASGDDPLALARQLVGALESGDEDNSRRLIQELARPYERELFDELGKLTRELHEALESFRGDSRLVELAQDEIPDARERLSYVVTQTEQATHETLNAVESSLPIAEDFASRAADLTEKWTRFRNRELSVEEFREFARELDIFFEQTGKDTEELRRLLSQVLMAQSYQDLTGQVIRRVIQLVTDLEESLVSLIRLSSGRLERDVEPEADERPPEEDTASREADRRGHGPAVPHTQDSGTEVVQGQDEVDDLLSSLGF</sequence>
<evidence type="ECO:0000256" key="3">
    <source>
        <dbReference type="ARBA" id="ARBA00018484"/>
    </source>
</evidence>
<dbReference type="GO" id="GO:0009288">
    <property type="term" value="C:bacterial-type flagellum"/>
    <property type="evidence" value="ECO:0007669"/>
    <property type="project" value="InterPro"/>
</dbReference>
<evidence type="ECO:0000313" key="13">
    <source>
        <dbReference type="EMBL" id="OOC11359.1"/>
    </source>
</evidence>
<feature type="compositionally biased region" description="Basic and acidic residues" evidence="12">
    <location>
        <begin position="205"/>
        <end position="215"/>
    </location>
</feature>
<keyword evidence="7 10" id="KW-0378">Hydrolase</keyword>